<gene>
    <name evidence="1" type="ORF">IJ22_40550</name>
</gene>
<accession>A0A0U2WA98</accession>
<proteinExistence type="predicted"/>
<dbReference type="Proteomes" id="UP000061660">
    <property type="component" value="Chromosome"/>
</dbReference>
<reference evidence="2" key="1">
    <citation type="submission" date="2015-12" db="EMBL/GenBank/DDBJ databases">
        <title>Complete genome sequences of two moderately thermophilic Paenibacillus species.</title>
        <authorList>
            <person name="Butler R.III."/>
            <person name="Wang J."/>
            <person name="Stark B.C."/>
            <person name="Pombert J.-F."/>
        </authorList>
    </citation>
    <scope>NUCLEOTIDE SEQUENCE [LARGE SCALE GENOMIC DNA]</scope>
    <source>
        <strain evidence="2">32O-Y</strain>
    </source>
</reference>
<keyword evidence="2" id="KW-1185">Reference proteome</keyword>
<dbReference type="AlphaFoldDB" id="A0A0U2WA98"/>
<reference evidence="1 2" key="2">
    <citation type="journal article" date="2016" name="Genome Announc.">
        <title>Complete Genome Sequences of Two Interactive Moderate Thermophiles, Paenibacillus napthalenovorans 32O-Y and Paenibacillus sp. 32O-W.</title>
        <authorList>
            <person name="Butler R.R.III."/>
            <person name="Wang J."/>
            <person name="Stark B.C."/>
            <person name="Pombert J.F."/>
        </authorList>
    </citation>
    <scope>NUCLEOTIDE SEQUENCE [LARGE SCALE GENOMIC DNA]</scope>
    <source>
        <strain evidence="1 2">32O-Y</strain>
    </source>
</reference>
<dbReference type="EMBL" id="CP013652">
    <property type="protein sequence ID" value="ALS24365.1"/>
    <property type="molecule type" value="Genomic_DNA"/>
</dbReference>
<dbReference type="STRING" id="162209.IJ22_40550"/>
<dbReference type="PATRIC" id="fig|162209.4.peg.4307"/>
<evidence type="ECO:0000313" key="2">
    <source>
        <dbReference type="Proteomes" id="UP000061660"/>
    </source>
</evidence>
<name>A0A0U2WA98_9BACL</name>
<evidence type="ECO:0000313" key="1">
    <source>
        <dbReference type="EMBL" id="ALS24365.1"/>
    </source>
</evidence>
<dbReference type="KEGG" id="pnp:IJ22_40550"/>
<protein>
    <submittedName>
        <fullName evidence="1">Uncharacterized protein</fullName>
    </submittedName>
</protein>
<sequence>MKTLRQSLQEKKRQLIIENFKKMGIDVDLKAKTTSSKEEYYTCVGNNKKELIIR</sequence>
<organism evidence="1 2">
    <name type="scientific">Paenibacillus naphthalenovorans</name>
    <dbReference type="NCBI Taxonomy" id="162209"/>
    <lineage>
        <taxon>Bacteria</taxon>
        <taxon>Bacillati</taxon>
        <taxon>Bacillota</taxon>
        <taxon>Bacilli</taxon>
        <taxon>Bacillales</taxon>
        <taxon>Paenibacillaceae</taxon>
        <taxon>Paenibacillus</taxon>
    </lineage>
</organism>